<dbReference type="AlphaFoldDB" id="A0A485D3I6"/>
<dbReference type="CDD" id="cd18809">
    <property type="entry name" value="SF1_C_RecD"/>
    <property type="match status" value="1"/>
</dbReference>
<dbReference type="Proteomes" id="UP000345637">
    <property type="component" value="Unassembled WGS sequence"/>
</dbReference>
<dbReference type="InterPro" id="IPR027417">
    <property type="entry name" value="P-loop_NTPase"/>
</dbReference>
<dbReference type="Gene3D" id="3.40.50.300">
    <property type="entry name" value="P-loop containing nucleotide triphosphate hydrolases"/>
    <property type="match status" value="1"/>
</dbReference>
<proteinExistence type="predicted"/>
<evidence type="ECO:0000313" key="2">
    <source>
        <dbReference type="Proteomes" id="UP000345637"/>
    </source>
</evidence>
<reference evidence="1 2" key="1">
    <citation type="submission" date="2019-03" db="EMBL/GenBank/DDBJ databases">
        <authorList>
            <consortium name="Pathogen Informatics"/>
        </authorList>
    </citation>
    <scope>NUCLEOTIDE SEQUENCE [LARGE SCALE GENOMIC DNA]</scope>
    <source>
        <strain evidence="1 2">NCTC12998</strain>
    </source>
</reference>
<dbReference type="SUPFAM" id="SSF52540">
    <property type="entry name" value="P-loop containing nucleoside triphosphate hydrolases"/>
    <property type="match status" value="1"/>
</dbReference>
<protein>
    <submittedName>
        <fullName evidence="1">Multifunctional conjugation protein TraI</fullName>
    </submittedName>
</protein>
<gene>
    <name evidence="1" type="primary">traI_5</name>
    <name evidence="1" type="ORF">NCTC12998_07124</name>
</gene>
<organism evidence="1 2">
    <name type="scientific">Raoultella planticola</name>
    <name type="common">Klebsiella planticola</name>
    <dbReference type="NCBI Taxonomy" id="575"/>
    <lineage>
        <taxon>Bacteria</taxon>
        <taxon>Pseudomonadati</taxon>
        <taxon>Pseudomonadota</taxon>
        <taxon>Gammaproteobacteria</taxon>
        <taxon>Enterobacterales</taxon>
        <taxon>Enterobacteriaceae</taxon>
        <taxon>Klebsiella/Raoultella group</taxon>
        <taxon>Raoultella</taxon>
    </lineage>
</organism>
<sequence>MKEIVRQVPELRPAVYSLIDRDINSALATIEKVTPEQVPRKADAWVPAQSVMEFTPAQEKAIQEALKKGESVPAGQPATLYDALVRDYTGRTPEAQAQSLIITHLNADRRALNSLIHDERVASGEAGKEDITLPVFVTSNIRDGELRKLSTWVAHQGAVALVDNTYHRIGGVDKENQLITLMDGDGKERLISPREASAEGVTLYRREEITVSQGDRMRFSKSDPERGYVANSVWEVKSISSDSVTLSDGKNTRTLNPKADEAQRHIDLAYAITAHGAQGASEPFAIALEGVAEGRKAMASFESAYVGLSRMKQHVQVYTDSREGWIKAINASPSKATAHDILAPRNDRAVHTAEQLFQPCATDE</sequence>
<evidence type="ECO:0000313" key="1">
    <source>
        <dbReference type="EMBL" id="VFS91403.1"/>
    </source>
</evidence>
<dbReference type="EMBL" id="CAADJE010000040">
    <property type="protein sequence ID" value="VFS91403.1"/>
    <property type="molecule type" value="Genomic_DNA"/>
</dbReference>
<accession>A0A485D3I6</accession>
<dbReference type="Gene3D" id="2.30.30.940">
    <property type="match status" value="1"/>
</dbReference>
<name>A0A485D3I6_RAOPL</name>